<feature type="coiled-coil region" evidence="13">
    <location>
        <begin position="1370"/>
        <end position="1423"/>
    </location>
</feature>
<evidence type="ECO:0000259" key="18">
    <source>
        <dbReference type="Pfam" id="PF12780"/>
    </source>
</evidence>
<keyword evidence="12" id="KW-0966">Cell projection</keyword>
<dbReference type="FunFam" id="1.10.287.2620:FF:000002">
    <property type="entry name" value="Dynein heavy chain 2, axonemal"/>
    <property type="match status" value="1"/>
</dbReference>
<keyword evidence="3" id="KW-0493">Microtubule</keyword>
<dbReference type="InterPro" id="IPR024317">
    <property type="entry name" value="Dynein_heavy_chain_D4_dom"/>
</dbReference>
<organism evidence="22 23">
    <name type="scientific">Rozella allomycis (strain CSF55)</name>
    <dbReference type="NCBI Taxonomy" id="988480"/>
    <lineage>
        <taxon>Eukaryota</taxon>
        <taxon>Fungi</taxon>
        <taxon>Fungi incertae sedis</taxon>
        <taxon>Cryptomycota</taxon>
        <taxon>Cryptomycota incertae sedis</taxon>
        <taxon>Rozella</taxon>
    </lineage>
</organism>
<keyword evidence="11" id="KW-0206">Cytoskeleton</keyword>
<feature type="compositionally biased region" description="Basic and acidic residues" evidence="14">
    <location>
        <begin position="24"/>
        <end position="38"/>
    </location>
</feature>
<name>A0A4V1J0D5_ROZAC</name>
<comment type="subcellular location">
    <subcellularLocation>
        <location evidence="1">Cytoplasm</location>
        <location evidence="1">Cytoskeleton</location>
        <location evidence="1">Cilium axoneme</location>
    </subcellularLocation>
</comment>
<evidence type="ECO:0000259" key="15">
    <source>
        <dbReference type="Pfam" id="PF08385"/>
    </source>
</evidence>
<keyword evidence="10" id="KW-0505">Motor protein</keyword>
<evidence type="ECO:0000259" key="19">
    <source>
        <dbReference type="Pfam" id="PF17852"/>
    </source>
</evidence>
<evidence type="ECO:0000259" key="20">
    <source>
        <dbReference type="Pfam" id="PF22597"/>
    </source>
</evidence>
<dbReference type="InterPro" id="IPR026983">
    <property type="entry name" value="DHC"/>
</dbReference>
<dbReference type="GO" id="GO:0005524">
    <property type="term" value="F:ATP binding"/>
    <property type="evidence" value="ECO:0007669"/>
    <property type="project" value="UniProtKB-KW"/>
</dbReference>
<dbReference type="Pfam" id="PF12780">
    <property type="entry name" value="AAA_8"/>
    <property type="match status" value="1"/>
</dbReference>
<evidence type="ECO:0000259" key="16">
    <source>
        <dbReference type="Pfam" id="PF08393"/>
    </source>
</evidence>
<evidence type="ECO:0000256" key="9">
    <source>
        <dbReference type="ARBA" id="ARBA00023069"/>
    </source>
</evidence>
<feature type="domain" description="Dynein 2 heavy chain 1 cytoplasmic ATPase lid" evidence="20">
    <location>
        <begin position="2483"/>
        <end position="2564"/>
    </location>
</feature>
<dbReference type="PANTHER" id="PTHR45703">
    <property type="entry name" value="DYNEIN HEAVY CHAIN"/>
    <property type="match status" value="1"/>
</dbReference>
<dbReference type="Gene3D" id="1.20.920.30">
    <property type="match status" value="1"/>
</dbReference>
<dbReference type="InterPro" id="IPR042222">
    <property type="entry name" value="Dynein_2_N"/>
</dbReference>
<evidence type="ECO:0000256" key="1">
    <source>
        <dbReference type="ARBA" id="ARBA00004430"/>
    </source>
</evidence>
<feature type="domain" description="Dynein heavy chain AAA 5 extension" evidence="19">
    <location>
        <begin position="2219"/>
        <end position="2280"/>
    </location>
</feature>
<dbReference type="InterPro" id="IPR013602">
    <property type="entry name" value="Dynein_heavy_linker"/>
</dbReference>
<dbReference type="InterPro" id="IPR013594">
    <property type="entry name" value="Dynein_heavy_tail"/>
</dbReference>
<keyword evidence="4" id="KW-0677">Repeat</keyword>
<sequence>MSDTNQDPIPAYQPEQLGIASENNEQKSIVDQRQESVRKGSIATKGNTNDRHETKEDIKNDAVEPVAEANTVAASSGGKRPSVNEKSMGSNKNLKGSRSQSQNLSNKSVSRDSLQPRPPSQPSVGTNPRQKKLGSKTNVNDSKSVISNGSSLTAKVENNVEESLSGANGTSAGSLVPKESKIDLKSDSSGNMLAEPEKLKSASSKSRVQIPEKPKVFDVKPVIEHFKSLLIITDYKPFMWKESHESDVTDFIMGRGPHRIVAYVHQVNDEMLLCVGSTVPKSSIDHLMFFVRDNDEKPVTVEEFSDRVQFGSVTGDALHSLLRLMSGIFVPIFLDNEGWPESVRKDFSGQLHKFMAYLTDTTFQVEGHTVLYVPQEKIEEIEIVSKDKDVVQRLESLLLHWTRQIKEVVNNQHNTEASETSGPLEEIKFWKSRCADLSGINVQLNRTEVQKILEVMKSCKSSYLEQFMRLSNLIQDGLLQAQDNLKFLSTLIEPCKELANAEAKNVGGIIQKVLFFVRLIWLNSRFYNTRERLTGLLRKISNEIINRCTSRISLESIFKGNVHSAVAVLNDSIFCGESWKNIYKRNAMLVTKNTNKPWDFDESSIFAQIDAFVQRCRDLLEVCEGQMQFARKQVNGEKLPIPKFGGTKGPETAKSLEDIERAFERQLNLLWENKKHILDVKATKWHDEYSEFKLGVKDLEVMMQNVIVSAFETSPSVEASTYLIVTFSRLAKRDAIKRTVEKKTSDVFQKLYMEISNAKNEFETKKKAPEIMRFHPDFAGSALWARSIVKRVSPSMKIYNYMDYMPKLSIAEEAKALYEAFNSSVEDYVTKTHSDWISSLPVQVMEKLDTPLMERKGVNVLDMKFDKDLIRMMNEIYYWQKLKCDIPFQVQEIYTKKEELRILRDSVLLVVRDYNSVLDTLTPEENMLFKERIRFLDRKINPGLSNLTWSSKGITDHFVKECRKHAHDVQKIVAEFMESSNKIQKSCENMSMLNMWSVENKKVYELSEFEEYINMHLNGIKSKLLKEYNNIKQIVESSFEVFKSDGREVYEQWMNYVTRIDLWVEEALRHLVRRSLIELSNALNGESRNHEAPSEIQALFKVEVVLKQKVEFNPSLQKLEEIVTRLSREFVSSISVIPRLVDNKREAIHEVIGKEDEMLKHLANIQHGLSNNVVKCNEYIHNWDSYKEIWEINKDAFIRRYAKLKPAMSTFESDINRYTEVANNTQKEETLTSVNFVRLDCSPLKHTLVAHCNQWQNKLTTLLNNNASSELKNLHQLFVNHTEKLKRIPTTLDELSESLNLLAQLKMDCASIESQFQPIQEMYQILEKYDVNIKQEEKDQLELLPTTWQVFQITMNESDKTLKEYKLKFKTELMNSIDEFNKNVNVLKEDLMNNGPFSVKVDIEEAFKMIEEYKSKVKQMANLEINLQKGLSVFKIEQQGSKDIEIIATSLDNLMNVWQLNKEFNEKWKEWKIQKFHELKIETIENIINEYQKRNNKLNLKEWDIWQSIKERLNQMKRVIPILKDLKNNSLRQRHWDKLREITGRNIQEDFTLEKIVEINLDQYGDQINVMSEAASKELFIEQGIENIKKAWSELDLEIVPFKNEKGYFKLSSSDSISELLEDNQLTLSGFKVSKYFKPFQSQVDHWERTLSNIMEIIELLLQNMNVQLEKIQKSLSMFLETKRQAFPRFSFVSDSDLLIILGQNKDPNAIQPHLKKCFDSLYRLQVNVGGNSMRRVIEAIGMYSEDGEYVPFNENVLIEGAVEVWLGQIENEMKETLRKQLLGTLNAFKKVKRDKWLKDWPGQLLITAGQINWTSDCTRALLDVEKGEKGALKELKRKQLGNLKKLAELVKSPLNKVERKKLVALITTEVHSRDVIDRMYKNDCSGVNAFEWSSQLRFYWDKEVDNCVIKQINATFQYGYEYLGNSGRLVITPLTDRCFMTLTTALNLNRGGSPQGKAGTGKTESVKDLGKALGYFVLVINCSESLDYKSMGRIFAGLAQTGAWSCFDEFNRVDVEVLSVVALQISCILTAISRRAKTFVFENREIKLKHSAAVFITMNPSYAGRSELPDNVKSLFRPVAMMLPDSAYIAEIVLFAEGFANTKVLSKKVDSLYRLATQQLSKQSHYDYGLRSLTSALRTAGMRKRMDMNAPDDIVLFLSLKDMNIPKLTSDDVPLFMGILYDLFPGIEISQQDNSVLIQAVKEEMVAKNGIDYSVIDYKLFEMWFIFSLIWSVGGSLTEASRTSFDMFLRELEGQFPSKDTVYEYYVNVEKKQWNHWEDKITSGWRYSTNIPFNKILVPTIDTERNEFLINSLCKNKYPVLLVGESGTGKTSIIQNMNINNFLVVNMSAQTSSETVQSIFESKMEKRTKNIYVPAGGKTLTIFIDDLNMPKKDSFGSQQPLELIKHWMDYGFVYDLQKQSIKYLTDIVLLSAMAKPGGARNTLSERFQSRFNVINMTSPNESSLFRIYSTIINQKLQDFEEQVKPLGDIMTSASVDIYNIVSQHLLPTPAKIHYLFSLRDISKVFQGLLRANRDFYDSKESFTKLWVHEVYRVFNDRLVDVNDREWFYKLVDEKLNSYFGSTIKQLCGDKRIPMFGDFNSLESRVVYQEIEDVSKLKNYLEEKMNEHDQKPGSVALDLVLFRDVIEHVVRIARIITLSQGNGLLIGLGGSGRRSLTKLAAYVCNAAVYQIEVTRNYRIEEFKEDIKQLFRQCGIEKKKTVFLLTDTQLTNDLFMEDLSNILSLGHVPNLFTMEEVAEIQNSIGQVSDNLDGIYNYFINKVAKLFEI</sequence>
<dbReference type="Gene3D" id="1.20.58.1120">
    <property type="match status" value="1"/>
</dbReference>
<evidence type="ECO:0000256" key="3">
    <source>
        <dbReference type="ARBA" id="ARBA00022701"/>
    </source>
</evidence>
<dbReference type="GO" id="GO:0005874">
    <property type="term" value="C:microtubule"/>
    <property type="evidence" value="ECO:0007669"/>
    <property type="project" value="UniProtKB-KW"/>
</dbReference>
<dbReference type="GO" id="GO:0005930">
    <property type="term" value="C:axoneme"/>
    <property type="evidence" value="ECO:0007669"/>
    <property type="project" value="UniProtKB-SubCell"/>
</dbReference>
<feature type="compositionally biased region" description="Basic and acidic residues" evidence="14">
    <location>
        <begin position="48"/>
        <end position="62"/>
    </location>
</feature>
<dbReference type="Pfam" id="PF22597">
    <property type="entry name" value="DYN_lid"/>
    <property type="match status" value="1"/>
</dbReference>
<dbReference type="InterPro" id="IPR041466">
    <property type="entry name" value="Dynein_AAA5_ext"/>
</dbReference>
<dbReference type="FunFam" id="3.20.180.20:FF:000001">
    <property type="entry name" value="Dynein axonemal heavy chain 5"/>
    <property type="match status" value="1"/>
</dbReference>
<evidence type="ECO:0000256" key="8">
    <source>
        <dbReference type="ARBA" id="ARBA00023054"/>
    </source>
</evidence>
<evidence type="ECO:0000256" key="5">
    <source>
        <dbReference type="ARBA" id="ARBA00022741"/>
    </source>
</evidence>
<dbReference type="SUPFAM" id="SSF52540">
    <property type="entry name" value="P-loop containing nucleoside triphosphate hydrolases"/>
    <property type="match status" value="3"/>
</dbReference>
<dbReference type="CDD" id="cd00009">
    <property type="entry name" value="AAA"/>
    <property type="match status" value="1"/>
</dbReference>
<dbReference type="PANTHER" id="PTHR45703:SF32">
    <property type="entry name" value="DYNEINS HEAVY CHAIN"/>
    <property type="match status" value="1"/>
</dbReference>
<evidence type="ECO:0000256" key="2">
    <source>
        <dbReference type="ARBA" id="ARBA00022490"/>
    </source>
</evidence>
<dbReference type="Pfam" id="PF08385">
    <property type="entry name" value="DHC_N1"/>
    <property type="match status" value="1"/>
</dbReference>
<dbReference type="Pfam" id="PF17852">
    <property type="entry name" value="Dynein_AAA_lid"/>
    <property type="match status" value="1"/>
</dbReference>
<evidence type="ECO:0000256" key="7">
    <source>
        <dbReference type="ARBA" id="ARBA00023017"/>
    </source>
</evidence>
<evidence type="ECO:0000313" key="23">
    <source>
        <dbReference type="Proteomes" id="UP000281549"/>
    </source>
</evidence>
<dbReference type="Gene3D" id="1.10.8.710">
    <property type="match status" value="1"/>
</dbReference>
<dbReference type="GO" id="GO:0051959">
    <property type="term" value="F:dynein light intermediate chain binding"/>
    <property type="evidence" value="ECO:0007669"/>
    <property type="project" value="InterPro"/>
</dbReference>
<feature type="domain" description="Dynein heavy chain hydrolytic ATP-binding dynein motor region" evidence="17">
    <location>
        <begin position="1919"/>
        <end position="2215"/>
    </location>
</feature>
<keyword evidence="8 13" id="KW-0175">Coiled coil</keyword>
<evidence type="ECO:0000256" key="10">
    <source>
        <dbReference type="ARBA" id="ARBA00023175"/>
    </source>
</evidence>
<gene>
    <name evidence="22" type="ORF">ROZALSC1DRAFT_20732</name>
</gene>
<dbReference type="Gene3D" id="3.20.180.20">
    <property type="entry name" value="Dynein heavy chain, N-terminal domain 2"/>
    <property type="match status" value="1"/>
</dbReference>
<feature type="compositionally biased region" description="Polar residues" evidence="14">
    <location>
        <begin position="163"/>
        <end position="173"/>
    </location>
</feature>
<feature type="domain" description="Dynein heavy chain tail" evidence="15">
    <location>
        <begin position="391"/>
        <end position="956"/>
    </location>
</feature>
<keyword evidence="7" id="KW-0243">Dynein</keyword>
<keyword evidence="2" id="KW-0963">Cytoplasm</keyword>
<feature type="region of interest" description="Disordered" evidence="14">
    <location>
        <begin position="163"/>
        <end position="206"/>
    </location>
</feature>
<dbReference type="FunFam" id="1.10.8.710:FF:000001">
    <property type="entry name" value="Dynein axonemal heavy chain 2"/>
    <property type="match status" value="1"/>
</dbReference>
<dbReference type="InterPro" id="IPR043157">
    <property type="entry name" value="Dynein_AAA1S"/>
</dbReference>
<feature type="compositionally biased region" description="Polar residues" evidence="14">
    <location>
        <begin position="135"/>
        <end position="150"/>
    </location>
</feature>
<dbReference type="InterPro" id="IPR025662">
    <property type="entry name" value="Sigma_54_int_dom_ATP-bd_1"/>
</dbReference>
<keyword evidence="5" id="KW-0547">Nucleotide-binding</keyword>
<feature type="coiled-coil region" evidence="13">
    <location>
        <begin position="1474"/>
        <end position="1501"/>
    </location>
</feature>
<dbReference type="InterPro" id="IPR035699">
    <property type="entry name" value="AAA_6"/>
</dbReference>
<dbReference type="Pfam" id="PF08393">
    <property type="entry name" value="DHC_N2"/>
    <property type="match status" value="1"/>
</dbReference>
<dbReference type="InterPro" id="IPR056759">
    <property type="entry name" value="DYH2-5-8_CC"/>
</dbReference>
<dbReference type="FunFam" id="1.20.58.1120:FF:000001">
    <property type="entry name" value="dynein heavy chain 2, axonemal"/>
    <property type="match status" value="1"/>
</dbReference>
<dbReference type="InterPro" id="IPR042228">
    <property type="entry name" value="Dynein_linker_3"/>
</dbReference>
<evidence type="ECO:0000256" key="6">
    <source>
        <dbReference type="ARBA" id="ARBA00022840"/>
    </source>
</evidence>
<evidence type="ECO:0000259" key="17">
    <source>
        <dbReference type="Pfam" id="PF12774"/>
    </source>
</evidence>
<feature type="domain" description="Dynein axonemal heavy chain 2/5/8 coiled-coil" evidence="21">
    <location>
        <begin position="1257"/>
        <end position="1374"/>
    </location>
</feature>
<evidence type="ECO:0000256" key="4">
    <source>
        <dbReference type="ARBA" id="ARBA00022737"/>
    </source>
</evidence>
<dbReference type="InterPro" id="IPR054354">
    <property type="entry name" value="DYNC2H1-like_lid"/>
</dbReference>
<accession>A0A4V1J0D5</accession>
<feature type="compositionally biased region" description="Polar residues" evidence="14">
    <location>
        <begin position="84"/>
        <end position="113"/>
    </location>
</feature>
<proteinExistence type="predicted"/>
<dbReference type="Gene3D" id="1.10.287.2620">
    <property type="match status" value="1"/>
</dbReference>
<dbReference type="Pfam" id="PF12775">
    <property type="entry name" value="AAA_7"/>
    <property type="match status" value="1"/>
</dbReference>
<dbReference type="PROSITE" id="PS00675">
    <property type="entry name" value="SIGMA54_INTERACT_1"/>
    <property type="match status" value="1"/>
</dbReference>
<keyword evidence="9" id="KW-0969">Cilium</keyword>
<dbReference type="Pfam" id="PF25007">
    <property type="entry name" value="DYH2-5-8_CC"/>
    <property type="match status" value="1"/>
</dbReference>
<dbReference type="Proteomes" id="UP000281549">
    <property type="component" value="Unassembled WGS sequence"/>
</dbReference>
<dbReference type="EMBL" id="ML004979">
    <property type="protein sequence ID" value="RKP21179.1"/>
    <property type="molecule type" value="Genomic_DNA"/>
</dbReference>
<feature type="domain" description="Dynein heavy chain AAA module D4" evidence="18">
    <location>
        <begin position="2637"/>
        <end position="2785"/>
    </location>
</feature>
<evidence type="ECO:0000256" key="14">
    <source>
        <dbReference type="SAM" id="MobiDB-lite"/>
    </source>
</evidence>
<evidence type="ECO:0000259" key="21">
    <source>
        <dbReference type="Pfam" id="PF25007"/>
    </source>
</evidence>
<evidence type="ECO:0008006" key="24">
    <source>
        <dbReference type="Google" id="ProtNLM"/>
    </source>
</evidence>
<reference evidence="23" key="1">
    <citation type="journal article" date="2018" name="Nat. Microbiol.">
        <title>Leveraging single-cell genomics to expand the fungal tree of life.</title>
        <authorList>
            <person name="Ahrendt S.R."/>
            <person name="Quandt C.A."/>
            <person name="Ciobanu D."/>
            <person name="Clum A."/>
            <person name="Salamov A."/>
            <person name="Andreopoulos B."/>
            <person name="Cheng J.F."/>
            <person name="Woyke T."/>
            <person name="Pelin A."/>
            <person name="Henrissat B."/>
            <person name="Reynolds N.K."/>
            <person name="Benny G.L."/>
            <person name="Smith M.E."/>
            <person name="James T.Y."/>
            <person name="Grigoriev I.V."/>
        </authorList>
    </citation>
    <scope>NUCLEOTIDE SEQUENCE [LARGE SCALE GENOMIC DNA]</scope>
    <source>
        <strain evidence="23">CSF55</strain>
    </source>
</reference>
<evidence type="ECO:0000313" key="22">
    <source>
        <dbReference type="EMBL" id="RKP21179.1"/>
    </source>
</evidence>
<dbReference type="Gene3D" id="1.20.140.100">
    <property type="entry name" value="Dynein heavy chain, N-terminal domain 2"/>
    <property type="match status" value="1"/>
</dbReference>
<feature type="domain" description="Dynein heavy chain linker" evidence="16">
    <location>
        <begin position="1447"/>
        <end position="1662"/>
    </location>
</feature>
<evidence type="ECO:0000256" key="11">
    <source>
        <dbReference type="ARBA" id="ARBA00023212"/>
    </source>
</evidence>
<feature type="region of interest" description="Disordered" evidence="14">
    <location>
        <begin position="1"/>
        <end position="150"/>
    </location>
</feature>
<dbReference type="GO" id="GO:0030286">
    <property type="term" value="C:dynein complex"/>
    <property type="evidence" value="ECO:0007669"/>
    <property type="project" value="UniProtKB-KW"/>
</dbReference>
<dbReference type="FunFam" id="1.20.920.30:FF:000005">
    <property type="entry name" value="Dynein, axonemal, heavy chain 2"/>
    <property type="match status" value="1"/>
</dbReference>
<dbReference type="FunFam" id="3.40.50.300:FF:000044">
    <property type="entry name" value="Dynein heavy chain 5, axonemal"/>
    <property type="match status" value="1"/>
</dbReference>
<dbReference type="GO" id="GO:0045505">
    <property type="term" value="F:dynein intermediate chain binding"/>
    <property type="evidence" value="ECO:0007669"/>
    <property type="project" value="InterPro"/>
</dbReference>
<dbReference type="Pfam" id="PF12774">
    <property type="entry name" value="AAA_6"/>
    <property type="match status" value="1"/>
</dbReference>
<protein>
    <recommendedName>
        <fullName evidence="24">Dynein heavy chain, cytosolic</fullName>
    </recommendedName>
</protein>
<evidence type="ECO:0000256" key="12">
    <source>
        <dbReference type="ARBA" id="ARBA00023273"/>
    </source>
</evidence>
<dbReference type="GO" id="GO:0007018">
    <property type="term" value="P:microtubule-based movement"/>
    <property type="evidence" value="ECO:0007669"/>
    <property type="project" value="InterPro"/>
</dbReference>
<dbReference type="InterPro" id="IPR027417">
    <property type="entry name" value="P-loop_NTPase"/>
</dbReference>
<dbReference type="Gene3D" id="1.10.472.130">
    <property type="match status" value="1"/>
</dbReference>
<keyword evidence="6" id="KW-0067">ATP-binding</keyword>
<evidence type="ECO:0000256" key="13">
    <source>
        <dbReference type="SAM" id="Coils"/>
    </source>
</evidence>
<dbReference type="Gene3D" id="3.40.50.300">
    <property type="entry name" value="P-loop containing nucleotide triphosphate hydrolases"/>
    <property type="match status" value="2"/>
</dbReference>